<proteinExistence type="predicted"/>
<sequence>MSDPGGSAVCVPGFWEIACDRRVVQRAARVAILVGIVLAVINHGDRILQGDIDTTAALKILMTFCVPYSVSTYSSVLATREYATIAKAGPGRADG</sequence>
<keyword evidence="2" id="KW-1185">Reference proteome</keyword>
<name>A0A1I5GK72_9RHOB</name>
<evidence type="ECO:0008006" key="3">
    <source>
        <dbReference type="Google" id="ProtNLM"/>
    </source>
</evidence>
<protein>
    <recommendedName>
        <fullName evidence="3">Phosphoenolpyruvate protein kinase</fullName>
    </recommendedName>
</protein>
<organism evidence="1 2">
    <name type="scientific">Roseovarius lutimaris</name>
    <dbReference type="NCBI Taxonomy" id="1005928"/>
    <lineage>
        <taxon>Bacteria</taxon>
        <taxon>Pseudomonadati</taxon>
        <taxon>Pseudomonadota</taxon>
        <taxon>Alphaproteobacteria</taxon>
        <taxon>Rhodobacterales</taxon>
        <taxon>Roseobacteraceae</taxon>
        <taxon>Roseovarius</taxon>
    </lineage>
</organism>
<dbReference type="RefSeq" id="WP_177193923.1">
    <property type="nucleotide sequence ID" value="NZ_FOVP01000032.1"/>
</dbReference>
<dbReference type="NCBIfam" id="NF038050">
    <property type="entry name" value="NrtS"/>
    <property type="match status" value="1"/>
</dbReference>
<evidence type="ECO:0000313" key="2">
    <source>
        <dbReference type="Proteomes" id="UP000198599"/>
    </source>
</evidence>
<dbReference type="InterPro" id="IPR047700">
    <property type="entry name" value="NrtS-like"/>
</dbReference>
<accession>A0A1I5GK72</accession>
<evidence type="ECO:0000313" key="1">
    <source>
        <dbReference type="EMBL" id="SFO36377.1"/>
    </source>
</evidence>
<dbReference type="EMBL" id="FOVP01000032">
    <property type="protein sequence ID" value="SFO36377.1"/>
    <property type="molecule type" value="Genomic_DNA"/>
</dbReference>
<dbReference type="AlphaFoldDB" id="A0A1I5GK72"/>
<dbReference type="STRING" id="1005928.SAMN04487859_13210"/>
<dbReference type="Proteomes" id="UP000198599">
    <property type="component" value="Unassembled WGS sequence"/>
</dbReference>
<reference evidence="2" key="1">
    <citation type="submission" date="2016-10" db="EMBL/GenBank/DDBJ databases">
        <authorList>
            <person name="Varghese N."/>
            <person name="Submissions S."/>
        </authorList>
    </citation>
    <scope>NUCLEOTIDE SEQUENCE [LARGE SCALE GENOMIC DNA]</scope>
    <source>
        <strain evidence="2">DSM 28463</strain>
    </source>
</reference>
<gene>
    <name evidence="1" type="ORF">SAMN04487859_13210</name>
</gene>